<gene>
    <name evidence="4" type="ORF">M9Y10_035621</name>
</gene>
<dbReference type="PROSITE" id="PS50011">
    <property type="entry name" value="PROTEIN_KINASE_DOM"/>
    <property type="match status" value="1"/>
</dbReference>
<dbReference type="InterPro" id="IPR011990">
    <property type="entry name" value="TPR-like_helical_dom_sf"/>
</dbReference>
<dbReference type="InterPro" id="IPR050767">
    <property type="entry name" value="Sel1_AlgK"/>
</dbReference>
<proteinExistence type="inferred from homology"/>
<dbReference type="SMART" id="SM00671">
    <property type="entry name" value="SEL1"/>
    <property type="match status" value="7"/>
</dbReference>
<dbReference type="PANTHER" id="PTHR11102:SF160">
    <property type="entry name" value="ERAD-ASSOCIATED E3 UBIQUITIN-PROTEIN LIGASE COMPONENT HRD3"/>
    <property type="match status" value="1"/>
</dbReference>
<dbReference type="InterPro" id="IPR011009">
    <property type="entry name" value="Kinase-like_dom_sf"/>
</dbReference>
<reference evidence="4 5" key="1">
    <citation type="submission" date="2024-04" db="EMBL/GenBank/DDBJ databases">
        <title>Tritrichomonas musculus Genome.</title>
        <authorList>
            <person name="Alves-Ferreira E."/>
            <person name="Grigg M."/>
            <person name="Lorenzi H."/>
            <person name="Galac M."/>
        </authorList>
    </citation>
    <scope>NUCLEOTIDE SEQUENCE [LARGE SCALE GENOMIC DNA]</scope>
    <source>
        <strain evidence="4 5">EAF2021</strain>
    </source>
</reference>
<feature type="domain" description="Protein kinase" evidence="3">
    <location>
        <begin position="1"/>
        <end position="205"/>
    </location>
</feature>
<sequence length="509" mass="58914">MQKISRISGHPSLLPIINFEPHENNQFPTITTIYMANGTLSEVMANIHKYGDLNFTGTKKYINLLGISIGMRFFYFNFIIHGNLSMNNIFLDENYYPHIVNYEIYKEATDEEFYFKRIRAQSDDLYNFSIIAYELITGKKPFSESEMIENKKRTIKMIPDCSMIKSQWLQTFLLNGFSSDFFVKPFFSMIYKEIIQNKKEFETVFGEIDDKEVKNYINMINHYFLSFSNKVIEKADQGDLESIFLYGNFLYFGYGIEEDKEKASKYFKIAADHGRSNAMYYYALMLEKGDGIKKNDKEAVRYYKMAADLGHPDAMNSYGLMLDNGQGIESNKEQAAFYYKKAADLGNLVSMNNYGIMLEFGTGVEPNQEEAVKYYKMAADEGNCRGMLNYYVSLDNGDGVPKDTKEAIRYLKMAADQNNECALFGYAQLLDFGEDISMNKTEAAKYYKMSADRGYMDAMFYYGDMLESGEGVKMDKFEAARYYKMATYLGHEKASEAYRRISYTLNYSL</sequence>
<dbReference type="SUPFAM" id="SSF81901">
    <property type="entry name" value="HCP-like"/>
    <property type="match status" value="2"/>
</dbReference>
<evidence type="ECO:0000313" key="4">
    <source>
        <dbReference type="EMBL" id="KAK8838202.1"/>
    </source>
</evidence>
<comment type="caution">
    <text evidence="4">The sequence shown here is derived from an EMBL/GenBank/DDBJ whole genome shotgun (WGS) entry which is preliminary data.</text>
</comment>
<evidence type="ECO:0000256" key="1">
    <source>
        <dbReference type="ARBA" id="ARBA00038101"/>
    </source>
</evidence>
<evidence type="ECO:0000256" key="2">
    <source>
        <dbReference type="SAM" id="Phobius"/>
    </source>
</evidence>
<name>A0ABR2GXY5_9EUKA</name>
<dbReference type="InterPro" id="IPR000719">
    <property type="entry name" value="Prot_kinase_dom"/>
</dbReference>
<evidence type="ECO:0000259" key="3">
    <source>
        <dbReference type="PROSITE" id="PS50011"/>
    </source>
</evidence>
<keyword evidence="2" id="KW-0472">Membrane</keyword>
<dbReference type="Proteomes" id="UP001470230">
    <property type="component" value="Unassembled WGS sequence"/>
</dbReference>
<accession>A0ABR2GXY5</accession>
<dbReference type="EMBL" id="JAPFFF010000056">
    <property type="protein sequence ID" value="KAK8838202.1"/>
    <property type="molecule type" value="Genomic_DNA"/>
</dbReference>
<comment type="similarity">
    <text evidence="1">Belongs to the sel-1 family.</text>
</comment>
<keyword evidence="2" id="KW-1133">Transmembrane helix</keyword>
<dbReference type="Pfam" id="PF08238">
    <property type="entry name" value="Sel1"/>
    <property type="match status" value="7"/>
</dbReference>
<dbReference type="InterPro" id="IPR006597">
    <property type="entry name" value="Sel1-like"/>
</dbReference>
<protein>
    <recommendedName>
        <fullName evidence="3">Protein kinase domain-containing protein</fullName>
    </recommendedName>
</protein>
<keyword evidence="2" id="KW-0812">Transmembrane</keyword>
<dbReference type="SUPFAM" id="SSF56112">
    <property type="entry name" value="Protein kinase-like (PK-like)"/>
    <property type="match status" value="1"/>
</dbReference>
<evidence type="ECO:0000313" key="5">
    <source>
        <dbReference type="Proteomes" id="UP001470230"/>
    </source>
</evidence>
<dbReference type="PANTHER" id="PTHR11102">
    <property type="entry name" value="SEL-1-LIKE PROTEIN"/>
    <property type="match status" value="1"/>
</dbReference>
<dbReference type="Gene3D" id="1.10.510.10">
    <property type="entry name" value="Transferase(Phosphotransferase) domain 1"/>
    <property type="match status" value="1"/>
</dbReference>
<organism evidence="4 5">
    <name type="scientific">Tritrichomonas musculus</name>
    <dbReference type="NCBI Taxonomy" id="1915356"/>
    <lineage>
        <taxon>Eukaryota</taxon>
        <taxon>Metamonada</taxon>
        <taxon>Parabasalia</taxon>
        <taxon>Tritrichomonadida</taxon>
        <taxon>Tritrichomonadidae</taxon>
        <taxon>Tritrichomonas</taxon>
    </lineage>
</organism>
<keyword evidence="5" id="KW-1185">Reference proteome</keyword>
<feature type="transmembrane region" description="Helical" evidence="2">
    <location>
        <begin position="61"/>
        <end position="80"/>
    </location>
</feature>
<dbReference type="Gene3D" id="1.25.40.10">
    <property type="entry name" value="Tetratricopeptide repeat domain"/>
    <property type="match status" value="1"/>
</dbReference>